<dbReference type="PANTHER" id="PTHR40033">
    <property type="entry name" value="NA(+)-MALATE SYMPORTER"/>
    <property type="match status" value="1"/>
</dbReference>
<keyword evidence="2" id="KW-0812">Transmembrane</keyword>
<feature type="transmembrane region" description="Helical" evidence="2">
    <location>
        <begin position="421"/>
        <end position="441"/>
    </location>
</feature>
<feature type="transmembrane region" description="Helical" evidence="2">
    <location>
        <begin position="323"/>
        <end position="344"/>
    </location>
</feature>
<feature type="transmembrane region" description="Helical" evidence="2">
    <location>
        <begin position="53"/>
        <end position="70"/>
    </location>
</feature>
<evidence type="ECO:0000313" key="4">
    <source>
        <dbReference type="Proteomes" id="UP000253891"/>
    </source>
</evidence>
<feature type="transmembrane region" description="Helical" evidence="2">
    <location>
        <begin position="356"/>
        <end position="376"/>
    </location>
</feature>
<keyword evidence="1" id="KW-0769">Symport</keyword>
<dbReference type="EMBL" id="DF968005">
    <property type="protein sequence ID" value="GAP00163.1"/>
    <property type="molecule type" value="Genomic_DNA"/>
</dbReference>
<feature type="transmembrane region" description="Helical" evidence="2">
    <location>
        <begin position="110"/>
        <end position="130"/>
    </location>
</feature>
<keyword evidence="2" id="KW-1133">Transmembrane helix</keyword>
<dbReference type="PANTHER" id="PTHR40033:SF1">
    <property type="entry name" value="CITRATE-SODIUM SYMPORTER"/>
    <property type="match status" value="1"/>
</dbReference>
<keyword evidence="4" id="KW-1185">Reference proteome</keyword>
<sequence>MSEETQTSQDAGLFSKIESKLQLAGVGGVAFILMAVLLAAVMSLHILPANIPGAMFALVLLGGVFFYIGNHTPILKSYLGGGSAFAVVAGSAMAALGWVPKDSVTTIKTFISTGNFLEFYIVALITSAILKMDRKLLLKSAVRFLPVAFGAMIISFFVVSLVGQLLGLGFNHTALYVSFPMMAGGIGAGIVPLSSIYGHALHTSAGNILNQLFPSVVLANLMAIIGSSLLVKFTTKSKANGQGKLLKAGDGEIVEDKKAEKAPALNYEQMLTGMMVALSFYLVGTLFNHFVPKINAFAFLILAVIIAKAFNLVPKHYEDSAVMFGNLIVSTTTQALLAGIGLALVDMNKLLQTLSWQLVVCAFVSVVTIAIAGGFLGKLFGLYPVESAISAGMINNSMGGTGNVAVLSASDRMGLIAFAQMGNRIGGAIILILGGILITVMH</sequence>
<keyword evidence="1" id="KW-1003">Cell membrane</keyword>
<feature type="transmembrane region" description="Helical" evidence="2">
    <location>
        <begin position="270"/>
        <end position="287"/>
    </location>
</feature>
<reference evidence="3 4" key="1">
    <citation type="journal article" date="2015" name="BMC Genomics">
        <title>Comparative genomics of Fructobacillus spp. and Leuconostoc spp. reveals niche-specific evolution of Fructobacillus spp.</title>
        <authorList>
            <person name="Endo A."/>
            <person name="Tanizawa Y."/>
            <person name="Tanaka N."/>
            <person name="Maeno S."/>
            <person name="Kumar H."/>
            <person name="Shiwa Y."/>
            <person name="Okada S."/>
            <person name="Yoshikawa H."/>
            <person name="Dicks L."/>
            <person name="Nakagawa J."/>
            <person name="Arita M."/>
        </authorList>
    </citation>
    <scope>NUCLEOTIDE SEQUENCE [LARGE SCALE GENOMIC DNA]</scope>
    <source>
        <strain evidence="3 4">JCM 12225</strain>
    </source>
</reference>
<feature type="transmembrane region" description="Helical" evidence="2">
    <location>
        <begin position="174"/>
        <end position="200"/>
    </location>
</feature>
<dbReference type="GO" id="GO:0015293">
    <property type="term" value="F:symporter activity"/>
    <property type="evidence" value="ECO:0007669"/>
    <property type="project" value="UniProtKB-UniRule"/>
</dbReference>
<feature type="transmembrane region" description="Helical" evidence="2">
    <location>
        <begin position="294"/>
        <end position="311"/>
    </location>
</feature>
<organism evidence="3 4">
    <name type="scientific">Fructobacillus ficulneus</name>
    <dbReference type="NCBI Taxonomy" id="157463"/>
    <lineage>
        <taxon>Bacteria</taxon>
        <taxon>Bacillati</taxon>
        <taxon>Bacillota</taxon>
        <taxon>Bacilli</taxon>
        <taxon>Lactobacillales</taxon>
        <taxon>Lactobacillaceae</taxon>
        <taxon>Fructobacillus</taxon>
    </lineage>
</organism>
<feature type="transmembrane region" description="Helical" evidence="2">
    <location>
        <begin position="388"/>
        <end position="409"/>
    </location>
</feature>
<feature type="transmembrane region" description="Helical" evidence="2">
    <location>
        <begin position="21"/>
        <end position="47"/>
    </location>
</feature>
<protein>
    <submittedName>
        <fullName evidence="3">Citrate carrier protein, CCS family</fullName>
    </submittedName>
</protein>
<accession>A0A0K8MI83</accession>
<name>A0A0K8MI83_9LACO</name>
<evidence type="ECO:0000256" key="2">
    <source>
        <dbReference type="SAM" id="Phobius"/>
    </source>
</evidence>
<dbReference type="OrthoDB" id="8584824at2"/>
<gene>
    <name evidence="3" type="ORF">FFIC_281720</name>
</gene>
<dbReference type="GO" id="GO:0008514">
    <property type="term" value="F:organic anion transmembrane transporter activity"/>
    <property type="evidence" value="ECO:0007669"/>
    <property type="project" value="InterPro"/>
</dbReference>
<comment type="similarity">
    <text evidence="1">Belongs to the 2-hydroxycarboxylate transporter (2-HCT) (TC 2.A.24) family.</text>
</comment>
<dbReference type="GO" id="GO:0005886">
    <property type="term" value="C:plasma membrane"/>
    <property type="evidence" value="ECO:0007669"/>
    <property type="project" value="UniProtKB-SubCell"/>
</dbReference>
<feature type="transmembrane region" description="Helical" evidence="2">
    <location>
        <begin position="77"/>
        <end position="98"/>
    </location>
</feature>
<keyword evidence="1" id="KW-0813">Transport</keyword>
<dbReference type="Pfam" id="PF03390">
    <property type="entry name" value="2HCT"/>
    <property type="match status" value="1"/>
</dbReference>
<dbReference type="RefSeq" id="WP_061993503.1">
    <property type="nucleotide sequence ID" value="NZ_DF968005.1"/>
</dbReference>
<proteinExistence type="inferred from homology"/>
<dbReference type="Proteomes" id="UP000253891">
    <property type="component" value="Unassembled WGS sequence"/>
</dbReference>
<feature type="transmembrane region" description="Helical" evidence="2">
    <location>
        <begin position="142"/>
        <end position="162"/>
    </location>
</feature>
<keyword evidence="1 2" id="KW-0472">Membrane</keyword>
<dbReference type="AlphaFoldDB" id="A0A0K8MI83"/>
<dbReference type="PIRSF" id="PIRSF005348">
    <property type="entry name" value="YxkH"/>
    <property type="match status" value="1"/>
</dbReference>
<evidence type="ECO:0000256" key="1">
    <source>
        <dbReference type="PIRNR" id="PIRNR005348"/>
    </source>
</evidence>
<evidence type="ECO:0000313" key="3">
    <source>
        <dbReference type="EMBL" id="GAP00163.1"/>
    </source>
</evidence>
<dbReference type="InterPro" id="IPR004679">
    <property type="entry name" value="2-OHcarboxylate_transport"/>
</dbReference>
<comment type="subcellular location">
    <subcellularLocation>
        <location evidence="1">Cell membrane</location>
    </subcellularLocation>
</comment>
<feature type="transmembrane region" description="Helical" evidence="2">
    <location>
        <begin position="212"/>
        <end position="231"/>
    </location>
</feature>